<accession>A0A8J2ECN8</accession>
<proteinExistence type="predicted"/>
<evidence type="ECO:0000256" key="1">
    <source>
        <dbReference type="SAM" id="Phobius"/>
    </source>
</evidence>
<dbReference type="GO" id="GO:0071897">
    <property type="term" value="P:DNA biosynthetic process"/>
    <property type="evidence" value="ECO:0007669"/>
    <property type="project" value="UniProtKB-ARBA"/>
</dbReference>
<reference evidence="3" key="1">
    <citation type="submission" date="2021-04" db="EMBL/GenBank/DDBJ databases">
        <authorList>
            <person name="Chebbi M.A.C M."/>
        </authorList>
    </citation>
    <scope>NUCLEOTIDE SEQUENCE</scope>
</reference>
<dbReference type="Pfam" id="PF00078">
    <property type="entry name" value="RVT_1"/>
    <property type="match status" value="1"/>
</dbReference>
<dbReference type="SUPFAM" id="SSF56672">
    <property type="entry name" value="DNA/RNA polymerases"/>
    <property type="match status" value="1"/>
</dbReference>
<dbReference type="InterPro" id="IPR043502">
    <property type="entry name" value="DNA/RNA_pol_sf"/>
</dbReference>
<dbReference type="Proteomes" id="UP000786811">
    <property type="component" value="Unassembled WGS sequence"/>
</dbReference>
<evidence type="ECO:0000313" key="4">
    <source>
        <dbReference type="Proteomes" id="UP000786811"/>
    </source>
</evidence>
<comment type="caution">
    <text evidence="3">The sequence shown here is derived from an EMBL/GenBank/DDBJ whole genome shotgun (WGS) entry which is preliminary data.</text>
</comment>
<feature type="transmembrane region" description="Helical" evidence="1">
    <location>
        <begin position="89"/>
        <end position="107"/>
    </location>
</feature>
<dbReference type="PROSITE" id="PS50878">
    <property type="entry name" value="RT_POL"/>
    <property type="match status" value="1"/>
</dbReference>
<dbReference type="OrthoDB" id="7687051at2759"/>
<evidence type="ECO:0000259" key="2">
    <source>
        <dbReference type="PROSITE" id="PS50878"/>
    </source>
</evidence>
<name>A0A8J2ECN8_COTCN</name>
<protein>
    <submittedName>
        <fullName evidence="3">Similar to Retrovirus-related Pol polyprotein from type-1 retrotransposable element R2 (Nasonia vitripennis)</fullName>
    </submittedName>
</protein>
<feature type="domain" description="Reverse transcriptase" evidence="2">
    <location>
        <begin position="1"/>
        <end position="191"/>
    </location>
</feature>
<sequence length="191" mass="21710">MHGLLIDKACTQKARMDRVGHYTAWFDFSKAYDSIDIFQLLRLVGALPIHDNIANTLKAAIRVWSVVIQVGKDRTRPIYVKRGVYQGDTISPILFILITAFLIYLVREDKKVNKIFRGKQQVSAFMDDYKVHAPSEEGIKCIADVITDGGAEIGLSLNIRKCGVFTRVYLEDEEVLDEGEEMLFLPRVRDS</sequence>
<dbReference type="InterPro" id="IPR000477">
    <property type="entry name" value="RT_dom"/>
</dbReference>
<gene>
    <name evidence="3" type="ORF">HICCMSTLAB_LOCUS1679</name>
</gene>
<dbReference type="PANTHER" id="PTHR35450">
    <property type="entry name" value="REVERSE TRANSCRIPTASE DOMAIN-CONTAINING PROTEIN"/>
    <property type="match status" value="1"/>
</dbReference>
<keyword evidence="1" id="KW-1133">Transmembrane helix</keyword>
<organism evidence="3 4">
    <name type="scientific">Cotesia congregata</name>
    <name type="common">Parasitoid wasp</name>
    <name type="synonym">Apanteles congregatus</name>
    <dbReference type="NCBI Taxonomy" id="51543"/>
    <lineage>
        <taxon>Eukaryota</taxon>
        <taxon>Metazoa</taxon>
        <taxon>Ecdysozoa</taxon>
        <taxon>Arthropoda</taxon>
        <taxon>Hexapoda</taxon>
        <taxon>Insecta</taxon>
        <taxon>Pterygota</taxon>
        <taxon>Neoptera</taxon>
        <taxon>Endopterygota</taxon>
        <taxon>Hymenoptera</taxon>
        <taxon>Apocrita</taxon>
        <taxon>Ichneumonoidea</taxon>
        <taxon>Braconidae</taxon>
        <taxon>Microgastrinae</taxon>
        <taxon>Cotesia</taxon>
    </lineage>
</organism>
<keyword evidence="1" id="KW-0472">Membrane</keyword>
<keyword evidence="1" id="KW-0812">Transmembrane</keyword>
<dbReference type="AlphaFoldDB" id="A0A8J2ECN8"/>
<dbReference type="EMBL" id="CAJNRD030001116">
    <property type="protein sequence ID" value="CAG5075525.1"/>
    <property type="molecule type" value="Genomic_DNA"/>
</dbReference>
<dbReference type="PANTHER" id="PTHR35450:SF2">
    <property type="entry name" value="REVERSE TRANSCRIPTASE DOMAIN-CONTAINING PROTEIN"/>
    <property type="match status" value="1"/>
</dbReference>
<keyword evidence="4" id="KW-1185">Reference proteome</keyword>
<evidence type="ECO:0000313" key="3">
    <source>
        <dbReference type="EMBL" id="CAG5075525.1"/>
    </source>
</evidence>